<evidence type="ECO:0000313" key="2">
    <source>
        <dbReference type="EMBL" id="MBD8499953.1"/>
    </source>
</evidence>
<dbReference type="InterPro" id="IPR028912">
    <property type="entry name" value="Tox-MPTase4_dom"/>
</dbReference>
<feature type="domain" description="Tox-MPTase4" evidence="1">
    <location>
        <begin position="37"/>
        <end position="167"/>
    </location>
</feature>
<accession>A0ABR9B0V0</accession>
<name>A0ABR9B0V0_9BACL</name>
<dbReference type="Proteomes" id="UP000634529">
    <property type="component" value="Unassembled WGS sequence"/>
</dbReference>
<dbReference type="EMBL" id="JACYTN010000017">
    <property type="protein sequence ID" value="MBD8499953.1"/>
    <property type="molecule type" value="Genomic_DNA"/>
</dbReference>
<comment type="caution">
    <text evidence="2">The sequence shown here is derived from an EMBL/GenBank/DDBJ whole genome shotgun (WGS) entry which is preliminary data.</text>
</comment>
<reference evidence="2 3" key="1">
    <citation type="submission" date="2020-09" db="EMBL/GenBank/DDBJ databases">
        <title>Paenibacillus sp. CAU 1523 isolated from sand of Haeundae Beach.</title>
        <authorList>
            <person name="Kim W."/>
        </authorList>
    </citation>
    <scope>NUCLEOTIDE SEQUENCE [LARGE SCALE GENOMIC DNA]</scope>
    <source>
        <strain evidence="2 3">CAU 1523</strain>
    </source>
</reference>
<protein>
    <recommendedName>
        <fullName evidence="1">Tox-MPTase4 domain-containing protein</fullName>
    </recommendedName>
</protein>
<keyword evidence="3" id="KW-1185">Reference proteome</keyword>
<proteinExistence type="predicted"/>
<organism evidence="2 3">
    <name type="scientific">Paenibacillus arenosi</name>
    <dbReference type="NCBI Taxonomy" id="2774142"/>
    <lineage>
        <taxon>Bacteria</taxon>
        <taxon>Bacillati</taxon>
        <taxon>Bacillota</taxon>
        <taxon>Bacilli</taxon>
        <taxon>Bacillales</taxon>
        <taxon>Paenibacillaceae</taxon>
        <taxon>Paenibacillus</taxon>
    </lineage>
</organism>
<sequence length="180" mass="21119">MSDAKIGVNFPPLHPGCRSITLECDEGTGNLDYKEWEEMPVSGQTRLTADGLRVMSIRELKKFKSDMNESGFKVVMDKKGRILPINVAGGFDPYTGQMVLRPHASYLSALHESYHAKQYKKLGQEIYLKQTRAEREEYVYNEIMKNKDIFTFQEIYEAQRYIFYIRNERWPLPDWKGYEE</sequence>
<dbReference type="Pfam" id="PF15640">
    <property type="entry name" value="Tox-MPTase4"/>
    <property type="match status" value="1"/>
</dbReference>
<gene>
    <name evidence="2" type="ORF">IFO66_16785</name>
</gene>
<evidence type="ECO:0000259" key="1">
    <source>
        <dbReference type="Pfam" id="PF15640"/>
    </source>
</evidence>
<evidence type="ECO:0000313" key="3">
    <source>
        <dbReference type="Proteomes" id="UP000634529"/>
    </source>
</evidence>